<gene>
    <name evidence="3" type="ORF">ENS64_09450</name>
</gene>
<dbReference type="AlphaFoldDB" id="A0A7C4QVK5"/>
<comment type="caution">
    <text evidence="3">The sequence shown here is derived from an EMBL/GenBank/DDBJ whole genome shotgun (WGS) entry which is preliminary data.</text>
</comment>
<evidence type="ECO:0000256" key="2">
    <source>
        <dbReference type="SAM" id="Phobius"/>
    </source>
</evidence>
<reference evidence="3" key="1">
    <citation type="journal article" date="2020" name="mSystems">
        <title>Genome- and Community-Level Interaction Insights into Carbon Utilization and Element Cycling Functions of Hydrothermarchaeota in Hydrothermal Sediment.</title>
        <authorList>
            <person name="Zhou Z."/>
            <person name="Liu Y."/>
            <person name="Xu W."/>
            <person name="Pan J."/>
            <person name="Luo Z.H."/>
            <person name="Li M."/>
        </authorList>
    </citation>
    <scope>NUCLEOTIDE SEQUENCE [LARGE SCALE GENOMIC DNA]</scope>
    <source>
        <strain evidence="3">SpSt-508</strain>
    </source>
</reference>
<evidence type="ECO:0000313" key="3">
    <source>
        <dbReference type="EMBL" id="HGT39470.1"/>
    </source>
</evidence>
<proteinExistence type="predicted"/>
<name>A0A7C4QVK5_9PLAN</name>
<keyword evidence="2" id="KW-1133">Transmembrane helix</keyword>
<feature type="transmembrane region" description="Helical" evidence="2">
    <location>
        <begin position="12"/>
        <end position="37"/>
    </location>
</feature>
<dbReference type="EMBL" id="DSVQ01000012">
    <property type="protein sequence ID" value="HGT39470.1"/>
    <property type="molecule type" value="Genomic_DNA"/>
</dbReference>
<feature type="compositionally biased region" description="Basic and acidic residues" evidence="1">
    <location>
        <begin position="133"/>
        <end position="143"/>
    </location>
</feature>
<sequence>MAIRRNPESGRRAVMLLATVFVVFIGAVATAFTVLAAAERAGWAAWGVWLALFGSVVLCLWALWDGGERKTSPLQMLWQMRRKPRVDPLLLYKPRKKRFVPERPWGSNQPPTLESLREAAEESSVTWVPHGPPPERERPPRRP</sequence>
<keyword evidence="2" id="KW-0472">Membrane</keyword>
<organism evidence="3">
    <name type="scientific">Schlesneria paludicola</name>
    <dbReference type="NCBI Taxonomy" id="360056"/>
    <lineage>
        <taxon>Bacteria</taxon>
        <taxon>Pseudomonadati</taxon>
        <taxon>Planctomycetota</taxon>
        <taxon>Planctomycetia</taxon>
        <taxon>Planctomycetales</taxon>
        <taxon>Planctomycetaceae</taxon>
        <taxon>Schlesneria</taxon>
    </lineage>
</organism>
<accession>A0A7C4QVK5</accession>
<protein>
    <submittedName>
        <fullName evidence="3">Uncharacterized protein</fullName>
    </submittedName>
</protein>
<feature type="transmembrane region" description="Helical" evidence="2">
    <location>
        <begin position="43"/>
        <end position="64"/>
    </location>
</feature>
<feature type="region of interest" description="Disordered" evidence="1">
    <location>
        <begin position="100"/>
        <end position="143"/>
    </location>
</feature>
<evidence type="ECO:0000256" key="1">
    <source>
        <dbReference type="SAM" id="MobiDB-lite"/>
    </source>
</evidence>
<keyword evidence="2" id="KW-0812">Transmembrane</keyword>